<gene>
    <name evidence="1" type="ORF">Tci_863372</name>
</gene>
<dbReference type="EMBL" id="BKCJ011131514">
    <property type="protein sequence ID" value="GFC91402.1"/>
    <property type="molecule type" value="Genomic_DNA"/>
</dbReference>
<organism evidence="1">
    <name type="scientific">Tanacetum cinerariifolium</name>
    <name type="common">Dalmatian daisy</name>
    <name type="synonym">Chrysanthemum cinerariifolium</name>
    <dbReference type="NCBI Taxonomy" id="118510"/>
    <lineage>
        <taxon>Eukaryota</taxon>
        <taxon>Viridiplantae</taxon>
        <taxon>Streptophyta</taxon>
        <taxon>Embryophyta</taxon>
        <taxon>Tracheophyta</taxon>
        <taxon>Spermatophyta</taxon>
        <taxon>Magnoliopsida</taxon>
        <taxon>eudicotyledons</taxon>
        <taxon>Gunneridae</taxon>
        <taxon>Pentapetalae</taxon>
        <taxon>asterids</taxon>
        <taxon>campanulids</taxon>
        <taxon>Asterales</taxon>
        <taxon>Asteraceae</taxon>
        <taxon>Asteroideae</taxon>
        <taxon>Anthemideae</taxon>
        <taxon>Anthemidinae</taxon>
        <taxon>Tanacetum</taxon>
    </lineage>
</organism>
<evidence type="ECO:0000313" key="1">
    <source>
        <dbReference type="EMBL" id="GFC91402.1"/>
    </source>
</evidence>
<comment type="caution">
    <text evidence="1">The sequence shown here is derived from an EMBL/GenBank/DDBJ whole genome shotgun (WGS) entry which is preliminary data.</text>
</comment>
<accession>A0A699S1X0</accession>
<dbReference type="AlphaFoldDB" id="A0A699S1X0"/>
<protein>
    <submittedName>
        <fullName evidence="1">Uncharacterized protein</fullName>
    </submittedName>
</protein>
<proteinExistence type="predicted"/>
<feature type="non-terminal residue" evidence="1">
    <location>
        <position position="1"/>
    </location>
</feature>
<sequence length="148" mass="16117">IGSDNKYVIDKDDYKFVQVRLAYPVHESIHILNDPSFFLTNKTGAPQGEELGLMKPLSESSCSCFDNSFISDGANRYGARATGAAPGIRSIWNSTGRAGRRPGKSSRNISGKSQTIGTSLICFPSDLSSSFLADIYAIKVWNPLAMYL</sequence>
<name>A0A699S1X0_TANCI</name>
<reference evidence="1" key="1">
    <citation type="journal article" date="2019" name="Sci. Rep.">
        <title>Draft genome of Tanacetum cinerariifolium, the natural source of mosquito coil.</title>
        <authorList>
            <person name="Yamashiro T."/>
            <person name="Shiraishi A."/>
            <person name="Satake H."/>
            <person name="Nakayama K."/>
        </authorList>
    </citation>
    <scope>NUCLEOTIDE SEQUENCE</scope>
</reference>